<dbReference type="AlphaFoldDB" id="A0A2I1CBX9"/>
<protein>
    <recommendedName>
        <fullName evidence="4">Fungal N-terminal domain-containing protein</fullName>
    </recommendedName>
</protein>
<dbReference type="Proteomes" id="UP000234474">
    <property type="component" value="Unassembled WGS sequence"/>
</dbReference>
<evidence type="ECO:0000313" key="2">
    <source>
        <dbReference type="EMBL" id="PKX95138.1"/>
    </source>
</evidence>
<keyword evidence="1" id="KW-0472">Membrane</keyword>
<dbReference type="EMBL" id="MSZS01000003">
    <property type="protein sequence ID" value="PKX95138.1"/>
    <property type="molecule type" value="Genomic_DNA"/>
</dbReference>
<accession>A0A2I1CBX9</accession>
<reference evidence="3" key="1">
    <citation type="journal article" date="2018" name="Proc. Natl. Acad. Sci. U.S.A.">
        <title>Linking secondary metabolites to gene clusters through genome sequencing of six diverse Aspergillus species.</title>
        <authorList>
            <person name="Kaerboelling I."/>
            <person name="Vesth T.C."/>
            <person name="Frisvad J.C."/>
            <person name="Nybo J.L."/>
            <person name="Theobald S."/>
            <person name="Kuo A."/>
            <person name="Bowyer P."/>
            <person name="Matsuda Y."/>
            <person name="Mondo S."/>
            <person name="Lyhne E.K."/>
            <person name="Kogle M.E."/>
            <person name="Clum A."/>
            <person name="Lipzen A."/>
            <person name="Salamov A."/>
            <person name="Ngan C.Y."/>
            <person name="Daum C."/>
            <person name="Chiniquy J."/>
            <person name="Barry K."/>
            <person name="LaButti K."/>
            <person name="Haridas S."/>
            <person name="Simmons B.A."/>
            <person name="Magnuson J.K."/>
            <person name="Mortensen U.H."/>
            <person name="Larsen T.O."/>
            <person name="Grigoriev I.V."/>
            <person name="Baker S.E."/>
            <person name="Andersen M.R."/>
        </authorList>
    </citation>
    <scope>NUCLEOTIDE SEQUENCE [LARGE SCALE GENOMIC DNA]</scope>
    <source>
        <strain evidence="3">IBT 16806</strain>
    </source>
</reference>
<keyword evidence="3" id="KW-1185">Reference proteome</keyword>
<comment type="caution">
    <text evidence="2">The sequence shown here is derived from an EMBL/GenBank/DDBJ whole genome shotgun (WGS) entry which is preliminary data.</text>
</comment>
<keyword evidence="1" id="KW-1133">Transmembrane helix</keyword>
<evidence type="ECO:0008006" key="4">
    <source>
        <dbReference type="Google" id="ProtNLM"/>
    </source>
</evidence>
<name>A0A2I1CBX9_ASPN1</name>
<proteinExistence type="predicted"/>
<gene>
    <name evidence="2" type="ORF">P174DRAFT_368457</name>
</gene>
<feature type="transmembrane region" description="Helical" evidence="1">
    <location>
        <begin position="6"/>
        <end position="29"/>
    </location>
</feature>
<evidence type="ECO:0000256" key="1">
    <source>
        <dbReference type="SAM" id="Phobius"/>
    </source>
</evidence>
<dbReference type="GeneID" id="36529553"/>
<dbReference type="OMA" id="QIDEVAC"/>
<evidence type="ECO:0000313" key="3">
    <source>
        <dbReference type="Proteomes" id="UP000234474"/>
    </source>
</evidence>
<dbReference type="OrthoDB" id="1577640at2759"/>
<dbReference type="VEuPathDB" id="FungiDB:P174DRAFT_368457"/>
<dbReference type="RefSeq" id="XP_024683733.1">
    <property type="nucleotide sequence ID" value="XM_024822227.1"/>
</dbReference>
<keyword evidence="1" id="KW-0812">Transmembrane</keyword>
<sequence>MTDPFSVAGSAVGVVSLGLTVCQGFLAYYGPFKTFHEQIDEVACRVSSLDGILKALENVLINAHVLSNSPSAQSTAVAIDSIICCENGLQKLRKMLEKCQITRPAHNLLGSNIQINRMLYPFRRDTLMTLMGTMNWLQANLSTSLQILNISMMIINQRQMDLVLSSSSSSASNTDHILAAADRLGQGIMTKQLLTTGTKESNFLHYGASQVLKPALLRSILDSHLTSNEVTGSFMAKGQVQRRTSRMRCSCTNCKWSTYSIRGALSSGTANYHGCEVQAQEKRIISLFKKQTFYTRILNFSVQASLTITKGAGCFSIRPNLEFRAVVPLDSPVFTLLMDTEKGLRSQKADFIIGRTHKKLLQLFQEGKASCSDTLPNGDTILHVSGSSMPDRKLALRRRIPLTLSKVDN</sequence>
<organism evidence="2 3">
    <name type="scientific">Aspergillus novofumigatus (strain IBT 16806)</name>
    <dbReference type="NCBI Taxonomy" id="1392255"/>
    <lineage>
        <taxon>Eukaryota</taxon>
        <taxon>Fungi</taxon>
        <taxon>Dikarya</taxon>
        <taxon>Ascomycota</taxon>
        <taxon>Pezizomycotina</taxon>
        <taxon>Eurotiomycetes</taxon>
        <taxon>Eurotiomycetidae</taxon>
        <taxon>Eurotiales</taxon>
        <taxon>Aspergillaceae</taxon>
        <taxon>Aspergillus</taxon>
        <taxon>Aspergillus subgen. Fumigati</taxon>
    </lineage>
</organism>